<dbReference type="SUPFAM" id="SSF53822">
    <property type="entry name" value="Periplasmic binding protein-like I"/>
    <property type="match status" value="1"/>
</dbReference>
<evidence type="ECO:0000256" key="2">
    <source>
        <dbReference type="ARBA" id="ARBA00023015"/>
    </source>
</evidence>
<keyword evidence="1" id="KW-0678">Repressor</keyword>
<dbReference type="Pfam" id="PF00356">
    <property type="entry name" value="LacI"/>
    <property type="match status" value="1"/>
</dbReference>
<dbReference type="CDD" id="cd06291">
    <property type="entry name" value="PBP1_Qymf-like"/>
    <property type="match status" value="1"/>
</dbReference>
<sequence length="326" mass="36837">MASIKEVADIAGVAVGTVSRVINNHPSVKQETREKVLAAIKEINYVPNEVARNFKMQKSMMIALLLPTIRHPFFSELAYYIEDELDRHDYKLILCNSKGKPEKEIYYFDILNQNKVAGIVAITYNDIEHSVVKDIPLVSIDRHFKDEISCVTSDNYNGGRIALQELHKAGVRHPAYLGYIATSIRGEVDLRKVGFMDAAKELGLPQADYEIPDLDEDLLNPHLDQILTAAQYKEVDGVFVNGDMLAARYIKRAREHGIHVPEDVKVVGYDGIQKDDLFYPFLSTIVQPVEEMARTAVRLLIQKVDGVELHKDLYRLPVTFRKGGTT</sequence>
<reference evidence="6 7" key="1">
    <citation type="submission" date="2016-10" db="EMBL/GenBank/DDBJ databases">
        <title>Paenibacillus species isolates.</title>
        <authorList>
            <person name="Beno S.M."/>
        </authorList>
    </citation>
    <scope>NUCLEOTIDE SEQUENCE [LARGE SCALE GENOMIC DNA]</scope>
    <source>
        <strain evidence="6 7">FSL H7-0744</strain>
    </source>
</reference>
<dbReference type="RefSeq" id="WP_076112885.1">
    <property type="nucleotide sequence ID" value="NZ_MPTB01000032.1"/>
</dbReference>
<feature type="domain" description="HTH lacI-type" evidence="5">
    <location>
        <begin position="2"/>
        <end position="56"/>
    </location>
</feature>
<dbReference type="InterPro" id="IPR046335">
    <property type="entry name" value="LacI/GalR-like_sensor"/>
</dbReference>
<dbReference type="InterPro" id="IPR028082">
    <property type="entry name" value="Peripla_BP_I"/>
</dbReference>
<accession>A0ABX3H3B9</accession>
<dbReference type="Gene3D" id="3.40.50.2300">
    <property type="match status" value="2"/>
</dbReference>
<dbReference type="PANTHER" id="PTHR30146:SF95">
    <property type="entry name" value="RIBOSE OPERON REPRESSOR"/>
    <property type="match status" value="1"/>
</dbReference>
<dbReference type="SMART" id="SM00354">
    <property type="entry name" value="HTH_LACI"/>
    <property type="match status" value="1"/>
</dbReference>
<keyword evidence="2" id="KW-0805">Transcription regulation</keyword>
<keyword evidence="4" id="KW-0804">Transcription</keyword>
<dbReference type="Proteomes" id="UP000187412">
    <property type="component" value="Unassembled WGS sequence"/>
</dbReference>
<dbReference type="PANTHER" id="PTHR30146">
    <property type="entry name" value="LACI-RELATED TRANSCRIPTIONAL REPRESSOR"/>
    <property type="match status" value="1"/>
</dbReference>
<evidence type="ECO:0000313" key="7">
    <source>
        <dbReference type="Proteomes" id="UP000187412"/>
    </source>
</evidence>
<proteinExistence type="predicted"/>
<comment type="caution">
    <text evidence="6">The sequence shown here is derived from an EMBL/GenBank/DDBJ whole genome shotgun (WGS) entry which is preliminary data.</text>
</comment>
<organism evidence="6 7">
    <name type="scientific">Paenibacillus borealis</name>
    <dbReference type="NCBI Taxonomy" id="160799"/>
    <lineage>
        <taxon>Bacteria</taxon>
        <taxon>Bacillati</taxon>
        <taxon>Bacillota</taxon>
        <taxon>Bacilli</taxon>
        <taxon>Bacillales</taxon>
        <taxon>Paenibacillaceae</taxon>
        <taxon>Paenibacillus</taxon>
    </lineage>
</organism>
<evidence type="ECO:0000259" key="5">
    <source>
        <dbReference type="PROSITE" id="PS50932"/>
    </source>
</evidence>
<dbReference type="InterPro" id="IPR000843">
    <property type="entry name" value="HTH_LacI"/>
</dbReference>
<protein>
    <submittedName>
        <fullName evidence="6">LacI family transcriptional regulator</fullName>
    </submittedName>
</protein>
<dbReference type="Pfam" id="PF13377">
    <property type="entry name" value="Peripla_BP_3"/>
    <property type="match status" value="1"/>
</dbReference>
<dbReference type="SUPFAM" id="SSF47413">
    <property type="entry name" value="lambda repressor-like DNA-binding domains"/>
    <property type="match status" value="1"/>
</dbReference>
<evidence type="ECO:0000256" key="3">
    <source>
        <dbReference type="ARBA" id="ARBA00023125"/>
    </source>
</evidence>
<gene>
    <name evidence="6" type="ORF">BSK56_22700</name>
</gene>
<evidence type="ECO:0000256" key="4">
    <source>
        <dbReference type="ARBA" id="ARBA00023163"/>
    </source>
</evidence>
<name>A0ABX3H3B9_PAEBO</name>
<dbReference type="PROSITE" id="PS50932">
    <property type="entry name" value="HTH_LACI_2"/>
    <property type="match status" value="1"/>
</dbReference>
<dbReference type="EMBL" id="MPTB01000032">
    <property type="protein sequence ID" value="OMD44522.1"/>
    <property type="molecule type" value="Genomic_DNA"/>
</dbReference>
<keyword evidence="7" id="KW-1185">Reference proteome</keyword>
<dbReference type="CDD" id="cd01392">
    <property type="entry name" value="HTH_LacI"/>
    <property type="match status" value="1"/>
</dbReference>
<dbReference type="Gene3D" id="1.10.260.40">
    <property type="entry name" value="lambda repressor-like DNA-binding domains"/>
    <property type="match status" value="1"/>
</dbReference>
<evidence type="ECO:0000256" key="1">
    <source>
        <dbReference type="ARBA" id="ARBA00022491"/>
    </source>
</evidence>
<evidence type="ECO:0000313" key="6">
    <source>
        <dbReference type="EMBL" id="OMD44522.1"/>
    </source>
</evidence>
<dbReference type="InterPro" id="IPR010982">
    <property type="entry name" value="Lambda_DNA-bd_dom_sf"/>
</dbReference>
<keyword evidence="3" id="KW-0238">DNA-binding</keyword>